<comment type="caution">
    <text evidence="1">The sequence shown here is derived from an EMBL/GenBank/DDBJ whole genome shotgun (WGS) entry which is preliminary data.</text>
</comment>
<dbReference type="Gene3D" id="3.20.20.370">
    <property type="entry name" value="Glycoside hydrolase/deacetylase"/>
    <property type="match status" value="1"/>
</dbReference>
<gene>
    <name evidence="1" type="ORF">H9650_16810</name>
</gene>
<name>A0ABR8RE04_9BACI</name>
<keyword evidence="2" id="KW-1185">Reference proteome</keyword>
<proteinExistence type="predicted"/>
<reference evidence="1 2" key="1">
    <citation type="submission" date="2020-08" db="EMBL/GenBank/DDBJ databases">
        <title>A Genomic Blueprint of the Chicken Gut Microbiome.</title>
        <authorList>
            <person name="Gilroy R."/>
            <person name="Ravi A."/>
            <person name="Getino M."/>
            <person name="Pursley I."/>
            <person name="Horton D.L."/>
            <person name="Alikhan N.-F."/>
            <person name="Baker D."/>
            <person name="Gharbi K."/>
            <person name="Hall N."/>
            <person name="Watson M."/>
            <person name="Adriaenssens E.M."/>
            <person name="Foster-Nyarko E."/>
            <person name="Jarju S."/>
            <person name="Secka A."/>
            <person name="Antonio M."/>
            <person name="Oren A."/>
            <person name="Chaudhuri R."/>
            <person name="La Ragione R.M."/>
            <person name="Hildebrand F."/>
            <person name="Pallen M.J."/>
        </authorList>
    </citation>
    <scope>NUCLEOTIDE SEQUENCE [LARGE SCALE GENOMIC DNA]</scope>
    <source>
        <strain evidence="1 2">Sa2BUA9</strain>
    </source>
</reference>
<dbReference type="CDD" id="cd10929">
    <property type="entry name" value="CE4_u5"/>
    <property type="match status" value="1"/>
</dbReference>
<dbReference type="EMBL" id="JACSQO010000010">
    <property type="protein sequence ID" value="MBD7945772.1"/>
    <property type="molecule type" value="Genomic_DNA"/>
</dbReference>
<dbReference type="InterPro" id="IPR011330">
    <property type="entry name" value="Glyco_hydro/deAcase_b/a-brl"/>
</dbReference>
<protein>
    <submittedName>
        <fullName evidence="1">Polysaccharide deacetylase family protein</fullName>
    </submittedName>
</protein>
<sequence>MEMNWGVHDVLSLEKYKGNLLGSRIAIPRMLQLFNDYEIHATWAIVGMLYCKNKKELLQRLDNLDLPYEQEEFSPKHILSYVGEEESVDPYHYAGSLIEVIKTAPNQEIATHTFSHYYCLESGQSIKNFEKDLENVAELQEGVTSLVFPRNQTNEEYLKVCKMYGISAYRGNEDSWIYRPYTSKTNLPIKRAMRLLDAYIMVTGHHTYSINSIKATSVLNIKSSRFLRPYNKKLRVLEGLRLERIKKGLTEAAREDKVFHLWWHPHNFGKNIEENLRFLEEILKHVEFLRDRYGFESLNMKEVADKFLDEKREVDSNT</sequence>
<organism evidence="1 2">
    <name type="scientific">Psychrobacillus faecigallinarum</name>
    <dbReference type="NCBI Taxonomy" id="2762235"/>
    <lineage>
        <taxon>Bacteria</taxon>
        <taxon>Bacillati</taxon>
        <taxon>Bacillota</taxon>
        <taxon>Bacilli</taxon>
        <taxon>Bacillales</taxon>
        <taxon>Bacillaceae</taxon>
        <taxon>Psychrobacillus</taxon>
    </lineage>
</organism>
<accession>A0ABR8RE04</accession>
<dbReference type="Proteomes" id="UP000640786">
    <property type="component" value="Unassembled WGS sequence"/>
</dbReference>
<evidence type="ECO:0000313" key="1">
    <source>
        <dbReference type="EMBL" id="MBD7945772.1"/>
    </source>
</evidence>
<dbReference type="SUPFAM" id="SSF88713">
    <property type="entry name" value="Glycoside hydrolase/deacetylase"/>
    <property type="match status" value="1"/>
</dbReference>
<evidence type="ECO:0000313" key="2">
    <source>
        <dbReference type="Proteomes" id="UP000640786"/>
    </source>
</evidence>